<dbReference type="EMBL" id="BAAACG010000008">
    <property type="protein sequence ID" value="GAA0739431.1"/>
    <property type="molecule type" value="Genomic_DNA"/>
</dbReference>
<protein>
    <recommendedName>
        <fullName evidence="1">DUF8052 domain-containing protein</fullName>
    </recommendedName>
</protein>
<accession>A0ABP3UU62</accession>
<proteinExistence type="predicted"/>
<dbReference type="Pfam" id="PF26226">
    <property type="entry name" value="DUF8052"/>
    <property type="match status" value="1"/>
</dbReference>
<evidence type="ECO:0000259" key="1">
    <source>
        <dbReference type="Pfam" id="PF26226"/>
    </source>
</evidence>
<dbReference type="InterPro" id="IPR058365">
    <property type="entry name" value="DUF8052"/>
</dbReference>
<dbReference type="Proteomes" id="UP001501510">
    <property type="component" value="Unassembled WGS sequence"/>
</dbReference>
<reference evidence="3" key="1">
    <citation type="journal article" date="2019" name="Int. J. Syst. Evol. Microbiol.">
        <title>The Global Catalogue of Microorganisms (GCM) 10K type strain sequencing project: providing services to taxonomists for standard genome sequencing and annotation.</title>
        <authorList>
            <consortium name="The Broad Institute Genomics Platform"/>
            <consortium name="The Broad Institute Genome Sequencing Center for Infectious Disease"/>
            <person name="Wu L."/>
            <person name="Ma J."/>
        </authorList>
    </citation>
    <scope>NUCLEOTIDE SEQUENCE [LARGE SCALE GENOMIC DNA]</scope>
    <source>
        <strain evidence="3">JCM 1407</strain>
    </source>
</reference>
<name>A0ABP3UU62_9CLOT</name>
<gene>
    <name evidence="2" type="ORF">GCM10008906_18200</name>
</gene>
<organism evidence="2 3">
    <name type="scientific">Clostridium oceanicum</name>
    <dbReference type="NCBI Taxonomy" id="1543"/>
    <lineage>
        <taxon>Bacteria</taxon>
        <taxon>Bacillati</taxon>
        <taxon>Bacillota</taxon>
        <taxon>Clostridia</taxon>
        <taxon>Eubacteriales</taxon>
        <taxon>Clostridiaceae</taxon>
        <taxon>Clostridium</taxon>
    </lineage>
</organism>
<comment type="caution">
    <text evidence="2">The sequence shown here is derived from an EMBL/GenBank/DDBJ whole genome shotgun (WGS) entry which is preliminary data.</text>
</comment>
<evidence type="ECO:0000313" key="3">
    <source>
        <dbReference type="Proteomes" id="UP001501510"/>
    </source>
</evidence>
<keyword evidence="3" id="KW-1185">Reference proteome</keyword>
<sequence>MMNPEDYIEKVENSYKTHFQIKKDLNFSRENLDLFAKCKIVNIRSMITEKDIIDSFETNEYCFVKDVESVSEEFLQRFSNMLVKAEDEYVVPHKDHKSSYITGIIVSKTPVDEKMKNYVKKFKFAKAYKFYWYGWCDIRLVLVDLANEQVVTNKAGKIVRKVYQKHFNKN</sequence>
<evidence type="ECO:0000313" key="2">
    <source>
        <dbReference type="EMBL" id="GAA0739431.1"/>
    </source>
</evidence>
<feature type="domain" description="DUF8052" evidence="1">
    <location>
        <begin position="5"/>
        <end position="164"/>
    </location>
</feature>
<dbReference type="RefSeq" id="WP_343760946.1">
    <property type="nucleotide sequence ID" value="NZ_BAAACG010000008.1"/>
</dbReference>